<gene>
    <name evidence="1" type="ORF">B0T22DRAFT_509279</name>
</gene>
<accession>A0AAE0XLR9</accession>
<protein>
    <recommendedName>
        <fullName evidence="3">RNase H type-1 domain-containing protein</fullName>
    </recommendedName>
</protein>
<dbReference type="InterPro" id="IPR012337">
    <property type="entry name" value="RNaseH-like_sf"/>
</dbReference>
<evidence type="ECO:0000313" key="1">
    <source>
        <dbReference type="EMBL" id="KAK3695808.1"/>
    </source>
</evidence>
<dbReference type="InterPro" id="IPR036397">
    <property type="entry name" value="RNaseH_sf"/>
</dbReference>
<dbReference type="Proteomes" id="UP001270362">
    <property type="component" value="Unassembled WGS sequence"/>
</dbReference>
<dbReference type="EMBL" id="JAULSO010000001">
    <property type="protein sequence ID" value="KAK3695808.1"/>
    <property type="molecule type" value="Genomic_DNA"/>
</dbReference>
<reference evidence="1" key="1">
    <citation type="journal article" date="2023" name="Mol. Phylogenet. Evol.">
        <title>Genome-scale phylogeny and comparative genomics of the fungal order Sordariales.</title>
        <authorList>
            <person name="Hensen N."/>
            <person name="Bonometti L."/>
            <person name="Westerberg I."/>
            <person name="Brannstrom I.O."/>
            <person name="Guillou S."/>
            <person name="Cros-Aarteil S."/>
            <person name="Calhoun S."/>
            <person name="Haridas S."/>
            <person name="Kuo A."/>
            <person name="Mondo S."/>
            <person name="Pangilinan J."/>
            <person name="Riley R."/>
            <person name="LaButti K."/>
            <person name="Andreopoulos B."/>
            <person name="Lipzen A."/>
            <person name="Chen C."/>
            <person name="Yan M."/>
            <person name="Daum C."/>
            <person name="Ng V."/>
            <person name="Clum A."/>
            <person name="Steindorff A."/>
            <person name="Ohm R.A."/>
            <person name="Martin F."/>
            <person name="Silar P."/>
            <person name="Natvig D.O."/>
            <person name="Lalanne C."/>
            <person name="Gautier V."/>
            <person name="Ament-Velasquez S.L."/>
            <person name="Kruys A."/>
            <person name="Hutchinson M.I."/>
            <person name="Powell A.J."/>
            <person name="Barry K."/>
            <person name="Miller A.N."/>
            <person name="Grigoriev I.V."/>
            <person name="Debuchy R."/>
            <person name="Gladieux P."/>
            <person name="Hiltunen Thoren M."/>
            <person name="Johannesson H."/>
        </authorList>
    </citation>
    <scope>NUCLEOTIDE SEQUENCE</scope>
    <source>
        <strain evidence="1">CBS 314.62</strain>
    </source>
</reference>
<sequence length="183" mass="20904">MAIATAEYEEDRDWDQYGREQLVLFTDASRAKKHCHPENRGGYAVAWRRPGHRHLENCFRVRAIELTCITNTMHGEILGICEALCIAYEYALAGRLFKGTVQVFTDSMETIKILSVLRNTEALERVVDDPAAKPIVEAIIWLSHRLRGCRVHTDLHCIPGHGHNVYPHQLVDQTSRDIWTGEV</sequence>
<dbReference type="GO" id="GO:0003676">
    <property type="term" value="F:nucleic acid binding"/>
    <property type="evidence" value="ECO:0007669"/>
    <property type="project" value="InterPro"/>
</dbReference>
<name>A0AAE0XLR9_9PEZI</name>
<proteinExistence type="predicted"/>
<evidence type="ECO:0008006" key="3">
    <source>
        <dbReference type="Google" id="ProtNLM"/>
    </source>
</evidence>
<dbReference type="Gene3D" id="3.30.420.10">
    <property type="entry name" value="Ribonuclease H-like superfamily/Ribonuclease H"/>
    <property type="match status" value="1"/>
</dbReference>
<reference evidence="1" key="2">
    <citation type="submission" date="2023-06" db="EMBL/GenBank/DDBJ databases">
        <authorList>
            <consortium name="Lawrence Berkeley National Laboratory"/>
            <person name="Haridas S."/>
            <person name="Hensen N."/>
            <person name="Bonometti L."/>
            <person name="Westerberg I."/>
            <person name="Brannstrom I.O."/>
            <person name="Guillou S."/>
            <person name="Cros-Aarteil S."/>
            <person name="Calhoun S."/>
            <person name="Kuo A."/>
            <person name="Mondo S."/>
            <person name="Pangilinan J."/>
            <person name="Riley R."/>
            <person name="Labutti K."/>
            <person name="Andreopoulos B."/>
            <person name="Lipzen A."/>
            <person name="Chen C."/>
            <person name="Yanf M."/>
            <person name="Daum C."/>
            <person name="Ng V."/>
            <person name="Clum A."/>
            <person name="Steindorff A."/>
            <person name="Ohm R."/>
            <person name="Martin F."/>
            <person name="Silar P."/>
            <person name="Natvig D."/>
            <person name="Lalanne C."/>
            <person name="Gautier V."/>
            <person name="Ament-Velasquez S.L."/>
            <person name="Kruys A."/>
            <person name="Hutchinson M.I."/>
            <person name="Powell A.J."/>
            <person name="Barry K."/>
            <person name="Miller A.N."/>
            <person name="Grigoriev I.V."/>
            <person name="Debuchy R."/>
            <person name="Gladieux P."/>
            <person name="Thoren M.H."/>
            <person name="Johannesson H."/>
        </authorList>
    </citation>
    <scope>NUCLEOTIDE SEQUENCE</scope>
    <source>
        <strain evidence="1">CBS 314.62</strain>
    </source>
</reference>
<evidence type="ECO:0000313" key="2">
    <source>
        <dbReference type="Proteomes" id="UP001270362"/>
    </source>
</evidence>
<comment type="caution">
    <text evidence="1">The sequence shown here is derived from an EMBL/GenBank/DDBJ whole genome shotgun (WGS) entry which is preliminary data.</text>
</comment>
<dbReference type="SUPFAM" id="SSF53098">
    <property type="entry name" value="Ribonuclease H-like"/>
    <property type="match status" value="1"/>
</dbReference>
<organism evidence="1 2">
    <name type="scientific">Podospora appendiculata</name>
    <dbReference type="NCBI Taxonomy" id="314037"/>
    <lineage>
        <taxon>Eukaryota</taxon>
        <taxon>Fungi</taxon>
        <taxon>Dikarya</taxon>
        <taxon>Ascomycota</taxon>
        <taxon>Pezizomycotina</taxon>
        <taxon>Sordariomycetes</taxon>
        <taxon>Sordariomycetidae</taxon>
        <taxon>Sordariales</taxon>
        <taxon>Podosporaceae</taxon>
        <taxon>Podospora</taxon>
    </lineage>
</organism>
<dbReference type="AlphaFoldDB" id="A0AAE0XLR9"/>
<keyword evidence="2" id="KW-1185">Reference proteome</keyword>